<gene>
    <name evidence="2" type="ORF">JFN87_33235</name>
</gene>
<feature type="compositionally biased region" description="Gly residues" evidence="1">
    <location>
        <begin position="1"/>
        <end position="13"/>
    </location>
</feature>
<feature type="non-terminal residue" evidence="2">
    <location>
        <position position="125"/>
    </location>
</feature>
<organism evidence="2 3">
    <name type="scientific">Streptomyces montanisoli</name>
    <dbReference type="NCBI Taxonomy" id="2798581"/>
    <lineage>
        <taxon>Bacteria</taxon>
        <taxon>Bacillati</taxon>
        <taxon>Actinomycetota</taxon>
        <taxon>Actinomycetes</taxon>
        <taxon>Kitasatosporales</taxon>
        <taxon>Streptomycetaceae</taxon>
        <taxon>Streptomyces</taxon>
    </lineage>
</organism>
<dbReference type="Proteomes" id="UP000670475">
    <property type="component" value="Unassembled WGS sequence"/>
</dbReference>
<protein>
    <submittedName>
        <fullName evidence="2">Uncharacterized protein</fullName>
    </submittedName>
</protein>
<feature type="compositionally biased region" description="Low complexity" evidence="1">
    <location>
        <begin position="70"/>
        <end position="86"/>
    </location>
</feature>
<name>A0A940MPT4_9ACTN</name>
<feature type="region of interest" description="Disordered" evidence="1">
    <location>
        <begin position="1"/>
        <end position="125"/>
    </location>
</feature>
<sequence>MGSLPGAGDGAGAPGALPAEGLGGDVAAAAASGGAVPGGATPWDGTDTNGASDSESVPLPATVFSPPVPGAEGDGAAPPAVGPDVPTALMDGGSRLPPTAPQPQASAPLQPAAGQARSEEHSPEL</sequence>
<feature type="compositionally biased region" description="Low complexity" evidence="1">
    <location>
        <begin position="14"/>
        <end position="40"/>
    </location>
</feature>
<dbReference type="AlphaFoldDB" id="A0A940MPT4"/>
<keyword evidence="3" id="KW-1185">Reference proteome</keyword>
<reference evidence="2" key="1">
    <citation type="submission" date="2021-03" db="EMBL/GenBank/DDBJ databases">
        <title>Whole genome sequence of Streptomyces bomunensis MMS17-BM035.</title>
        <authorList>
            <person name="Lee J.H."/>
        </authorList>
    </citation>
    <scope>NUCLEOTIDE SEQUENCE</scope>
    <source>
        <strain evidence="2">MMS17-BM035</strain>
    </source>
</reference>
<dbReference type="EMBL" id="JAGIQL010000375">
    <property type="protein sequence ID" value="MBP0462258.1"/>
    <property type="molecule type" value="Genomic_DNA"/>
</dbReference>
<feature type="compositionally biased region" description="Low complexity" evidence="1">
    <location>
        <begin position="102"/>
        <end position="116"/>
    </location>
</feature>
<evidence type="ECO:0000313" key="3">
    <source>
        <dbReference type="Proteomes" id="UP000670475"/>
    </source>
</evidence>
<evidence type="ECO:0000256" key="1">
    <source>
        <dbReference type="SAM" id="MobiDB-lite"/>
    </source>
</evidence>
<accession>A0A940MPT4</accession>
<feature type="compositionally biased region" description="Polar residues" evidence="1">
    <location>
        <begin position="46"/>
        <end position="55"/>
    </location>
</feature>
<proteinExistence type="predicted"/>
<evidence type="ECO:0000313" key="2">
    <source>
        <dbReference type="EMBL" id="MBP0462258.1"/>
    </source>
</evidence>
<comment type="caution">
    <text evidence="2">The sequence shown here is derived from an EMBL/GenBank/DDBJ whole genome shotgun (WGS) entry which is preliminary data.</text>
</comment>